<sequence length="277" mass="30886">MVLFMLMGCSLTWSTATRANPLHYEASMVVKGAITISPQGSVTAYTLEQPDKLPKAVTGLLAKAVPHWRFEPVRKHGTPVAAESPMRVRIVAVPLADKRYDVRVASTWFPGTPSSHSAGFRREHRQPPRYPVEMVRSGVSGTAFLILRVGRDGNVEKAAAEHVDLMTRGGTKQMAHWRELFARSALNAARTWHFTVPTEGPKAKAPYWDVRVPVRYRSGRNGHPPINAYGSWTLFIPGPLQPIPWRARHTVAGKHVPDDIRDMGIVQRLQRLPDARS</sequence>
<proteinExistence type="predicted"/>
<evidence type="ECO:0000313" key="2">
    <source>
        <dbReference type="Proteomes" id="UP000560000"/>
    </source>
</evidence>
<dbReference type="AlphaFoldDB" id="A0A841KEU2"/>
<name>A0A841KEU2_9GAMM</name>
<evidence type="ECO:0008006" key="3">
    <source>
        <dbReference type="Google" id="ProtNLM"/>
    </source>
</evidence>
<dbReference type="Proteomes" id="UP000560000">
    <property type="component" value="Unassembled WGS sequence"/>
</dbReference>
<accession>A0A841KEU2</accession>
<dbReference type="EMBL" id="JACHET010000001">
    <property type="protein sequence ID" value="MBB6183495.1"/>
    <property type="molecule type" value="Genomic_DNA"/>
</dbReference>
<dbReference type="RefSeq" id="WP_221265657.1">
    <property type="nucleotide sequence ID" value="NZ_JACHET010000001.1"/>
</dbReference>
<comment type="caution">
    <text evidence="1">The sequence shown here is derived from an EMBL/GenBank/DDBJ whole genome shotgun (WGS) entry which is preliminary data.</text>
</comment>
<reference evidence="1 2" key="1">
    <citation type="submission" date="2020-08" db="EMBL/GenBank/DDBJ databases">
        <title>Genomic Encyclopedia of Type Strains, Phase IV (KMG-IV): sequencing the most valuable type-strain genomes for metagenomic binning, comparative biology and taxonomic classification.</title>
        <authorList>
            <person name="Goeker M."/>
        </authorList>
    </citation>
    <scope>NUCLEOTIDE SEQUENCE [LARGE SCALE GENOMIC DNA]</scope>
    <source>
        <strain evidence="1 2">DSM 107085</strain>
    </source>
</reference>
<evidence type="ECO:0000313" key="1">
    <source>
        <dbReference type="EMBL" id="MBB6183495.1"/>
    </source>
</evidence>
<dbReference type="SUPFAM" id="SSF74653">
    <property type="entry name" value="TolA/TonB C-terminal domain"/>
    <property type="match status" value="1"/>
</dbReference>
<protein>
    <recommendedName>
        <fullName evidence="3">TonB C-terminal domain-containing protein</fullName>
    </recommendedName>
</protein>
<dbReference type="Gene3D" id="3.30.1150.10">
    <property type="match status" value="1"/>
</dbReference>
<gene>
    <name evidence="1" type="ORF">HNQ86_000840</name>
</gene>
<organism evidence="1 2">
    <name type="scientific">Oleiagrimonas soli</name>
    <dbReference type="NCBI Taxonomy" id="1543381"/>
    <lineage>
        <taxon>Bacteria</taxon>
        <taxon>Pseudomonadati</taxon>
        <taxon>Pseudomonadota</taxon>
        <taxon>Gammaproteobacteria</taxon>
        <taxon>Lysobacterales</taxon>
        <taxon>Rhodanobacteraceae</taxon>
        <taxon>Oleiagrimonas</taxon>
    </lineage>
</organism>